<dbReference type="AlphaFoldDB" id="A0AAE4BS17"/>
<dbReference type="PROSITE" id="PS50088">
    <property type="entry name" value="ANK_REPEAT"/>
    <property type="match status" value="4"/>
</dbReference>
<proteinExistence type="predicted"/>
<dbReference type="InterPro" id="IPR036770">
    <property type="entry name" value="Ankyrin_rpt-contain_sf"/>
</dbReference>
<evidence type="ECO:0000313" key="4">
    <source>
        <dbReference type="EMBL" id="MDR6240759.1"/>
    </source>
</evidence>
<organism evidence="4 5">
    <name type="scientific">Aureibacter tunicatorum</name>
    <dbReference type="NCBI Taxonomy" id="866807"/>
    <lineage>
        <taxon>Bacteria</taxon>
        <taxon>Pseudomonadati</taxon>
        <taxon>Bacteroidota</taxon>
        <taxon>Cytophagia</taxon>
        <taxon>Cytophagales</taxon>
        <taxon>Persicobacteraceae</taxon>
        <taxon>Aureibacter</taxon>
    </lineage>
</organism>
<dbReference type="RefSeq" id="WP_309940964.1">
    <property type="nucleotide sequence ID" value="NZ_AP025306.1"/>
</dbReference>
<dbReference type="PANTHER" id="PTHR24171">
    <property type="entry name" value="ANKYRIN REPEAT DOMAIN-CONTAINING PROTEIN 39-RELATED"/>
    <property type="match status" value="1"/>
</dbReference>
<dbReference type="Proteomes" id="UP001185092">
    <property type="component" value="Unassembled WGS sequence"/>
</dbReference>
<evidence type="ECO:0000256" key="2">
    <source>
        <dbReference type="ARBA" id="ARBA00023043"/>
    </source>
</evidence>
<accession>A0AAE4BS17</accession>
<comment type="caution">
    <text evidence="4">The sequence shown here is derived from an EMBL/GenBank/DDBJ whole genome shotgun (WGS) entry which is preliminary data.</text>
</comment>
<protein>
    <submittedName>
        <fullName evidence="4">Ankyrin repeat protein</fullName>
    </submittedName>
</protein>
<evidence type="ECO:0000256" key="1">
    <source>
        <dbReference type="ARBA" id="ARBA00022737"/>
    </source>
</evidence>
<gene>
    <name evidence="4" type="ORF">HNQ88_003835</name>
</gene>
<feature type="repeat" description="ANK" evidence="3">
    <location>
        <begin position="81"/>
        <end position="113"/>
    </location>
</feature>
<dbReference type="InterPro" id="IPR002110">
    <property type="entry name" value="Ankyrin_rpt"/>
</dbReference>
<dbReference type="EMBL" id="JAVDQD010000005">
    <property type="protein sequence ID" value="MDR6240759.1"/>
    <property type="molecule type" value="Genomic_DNA"/>
</dbReference>
<dbReference type="SUPFAM" id="SSF48403">
    <property type="entry name" value="Ankyrin repeat"/>
    <property type="match status" value="1"/>
</dbReference>
<keyword evidence="5" id="KW-1185">Reference proteome</keyword>
<evidence type="ECO:0000256" key="3">
    <source>
        <dbReference type="PROSITE-ProRule" id="PRU00023"/>
    </source>
</evidence>
<name>A0AAE4BS17_9BACT</name>
<dbReference type="PROSITE" id="PS51257">
    <property type="entry name" value="PROKAR_LIPOPROTEIN"/>
    <property type="match status" value="1"/>
</dbReference>
<feature type="repeat" description="ANK" evidence="3">
    <location>
        <begin position="47"/>
        <end position="79"/>
    </location>
</feature>
<dbReference type="SMART" id="SM00248">
    <property type="entry name" value="ANK"/>
    <property type="match status" value="5"/>
</dbReference>
<sequence>MHCIRTISVWCMAIIMFSCVEQGSVGDKGKLKGDNGDIQTEIHSQDEHLTPLMKASGLGDTELVKELLKSGESPFLLDSITGTSPLHFAAQGGSVETAKVLVDAGALINLQAESNSFTPLMVATWYRNPEMIKYLLSLKQINPLKKDNYGRIAADFVPLENREPVDEEIAVIYEEYFKNRQAFIDSKFETNGFVPKNLPEDVNIRIPNGDKGYDFHTPLLVSALRGNKPLFVELLGNGADISLTGEYMKANVAHKAGYQGHADIMKIIVKDPDFYKIANAQGPTNGYTPLHDAIWHGHTRTAKILLDAGVDTSLVAWDGLTPLELAKKYNYSEIIELFPSHESK</sequence>
<feature type="repeat" description="ANK" evidence="3">
    <location>
        <begin position="214"/>
        <end position="246"/>
    </location>
</feature>
<keyword evidence="2 3" id="KW-0040">ANK repeat</keyword>
<evidence type="ECO:0000313" key="5">
    <source>
        <dbReference type="Proteomes" id="UP001185092"/>
    </source>
</evidence>
<reference evidence="4" key="1">
    <citation type="submission" date="2023-07" db="EMBL/GenBank/DDBJ databases">
        <title>Genomic Encyclopedia of Type Strains, Phase IV (KMG-IV): sequencing the most valuable type-strain genomes for metagenomic binning, comparative biology and taxonomic classification.</title>
        <authorList>
            <person name="Goeker M."/>
        </authorList>
    </citation>
    <scope>NUCLEOTIDE SEQUENCE</scope>
    <source>
        <strain evidence="4">DSM 26174</strain>
    </source>
</reference>
<dbReference type="PROSITE" id="PS50297">
    <property type="entry name" value="ANK_REP_REGION"/>
    <property type="match status" value="2"/>
</dbReference>
<dbReference type="Gene3D" id="1.25.40.20">
    <property type="entry name" value="Ankyrin repeat-containing domain"/>
    <property type="match status" value="2"/>
</dbReference>
<feature type="repeat" description="ANK" evidence="3">
    <location>
        <begin position="285"/>
        <end position="317"/>
    </location>
</feature>
<keyword evidence="1" id="KW-0677">Repeat</keyword>
<dbReference type="Pfam" id="PF12796">
    <property type="entry name" value="Ank_2"/>
    <property type="match status" value="2"/>
</dbReference>